<accession>A0A8B8ZHU9</accession>
<dbReference type="KEGG" id="pda:120105400"/>
<dbReference type="RefSeq" id="XP_038973741.1">
    <property type="nucleotide sequence ID" value="XM_039117813.1"/>
</dbReference>
<gene>
    <name evidence="2" type="primary">LOC120105400</name>
</gene>
<evidence type="ECO:0000313" key="2">
    <source>
        <dbReference type="RefSeq" id="XP_038973741.1"/>
    </source>
</evidence>
<protein>
    <submittedName>
        <fullName evidence="2">Uncharacterized protein LOC120105400</fullName>
    </submittedName>
</protein>
<dbReference type="OrthoDB" id="1922870at2759"/>
<proteinExistence type="predicted"/>
<evidence type="ECO:0000313" key="1">
    <source>
        <dbReference type="Proteomes" id="UP000228380"/>
    </source>
</evidence>
<dbReference type="Proteomes" id="UP000228380">
    <property type="component" value="Unplaced"/>
</dbReference>
<dbReference type="AlphaFoldDB" id="A0A8B8ZHU9"/>
<dbReference type="GeneID" id="120105400"/>
<name>A0A8B8ZHU9_PHODC</name>
<keyword evidence="1" id="KW-1185">Reference proteome</keyword>
<organism evidence="1 2">
    <name type="scientific">Phoenix dactylifera</name>
    <name type="common">Date palm</name>
    <dbReference type="NCBI Taxonomy" id="42345"/>
    <lineage>
        <taxon>Eukaryota</taxon>
        <taxon>Viridiplantae</taxon>
        <taxon>Streptophyta</taxon>
        <taxon>Embryophyta</taxon>
        <taxon>Tracheophyta</taxon>
        <taxon>Spermatophyta</taxon>
        <taxon>Magnoliopsida</taxon>
        <taxon>Liliopsida</taxon>
        <taxon>Arecaceae</taxon>
        <taxon>Coryphoideae</taxon>
        <taxon>Phoeniceae</taxon>
        <taxon>Phoenix</taxon>
    </lineage>
</organism>
<reference evidence="2" key="1">
    <citation type="submission" date="2025-08" db="UniProtKB">
        <authorList>
            <consortium name="RefSeq"/>
        </authorList>
    </citation>
    <scope>IDENTIFICATION</scope>
    <source>
        <tissue evidence="2">Young leaves</tissue>
    </source>
</reference>
<sequence>MTKEPDMTNRVLEQFFRARWTEQTRSVISTDLPLPSVGVSAEETSALIRLVSERETQEAIRSLAGDKAPGPDGFPPVFFRRYFTLARQDVIEAIQQFFSTAAMSPDWQRTFVTLIFKRQGLTEPGHYCPISLCTTLNGHLFEGRGLPPRIVMNRAMSQAAKVFLMNFDSGMAMDRASGGVGFVIRDQYSRLIAAGGWSIPRLTVVGAELRVAWEGIRYARCVLVLIDCALRETLPR</sequence>